<organism evidence="2 3">
    <name type="scientific">Lactiplantibacillus pentosus</name>
    <name type="common">Lactobacillus pentosus</name>
    <dbReference type="NCBI Taxonomy" id="1589"/>
    <lineage>
        <taxon>Bacteria</taxon>
        <taxon>Bacillati</taxon>
        <taxon>Bacillota</taxon>
        <taxon>Bacilli</taxon>
        <taxon>Lactobacillales</taxon>
        <taxon>Lactobacillaceae</taxon>
        <taxon>Lactiplantibacillus</taxon>
    </lineage>
</organism>
<feature type="transmembrane region" description="Helical" evidence="1">
    <location>
        <begin position="180"/>
        <end position="195"/>
    </location>
</feature>
<sequence length="406" mass="46394">MYVFGLVLLGLTVIFFKRTINILNPIVLYCVVWGTMIFLYLIPLFTSFPSITPRKWLIIVGTVVLFSTGSLLVTSLVHVQNIKKNYVYNLKIIQYIVIILLFVVFTAFVVTVTQLGLPPLLGGNINRADYYVSYIEPFYLLIFPFWFLNMYLIKCNYKARFNVFLIVLSLLLVLLKGNKFPLVFFIGLIIFYLGVDRRAKVGHLICLAFVVIGVFVLSSTFITRATDQVIQAQNIILGVNVPSRLRFIVDPILYFTNNLLNITNFFDIQSPYSYGAQLFSGFFHDLGIGSLTNQLIVTNESLWSGNLQFSWLTTGSYLKVLYLDFGYAGVLVGSLLYGIICGLFYVNIRDLKMNNSLIKLYVYYLLFLSVLLSFFTSYLSENGLIYNFFVIIIVHVLSQRRTSNAK</sequence>
<dbReference type="Proteomes" id="UP001267003">
    <property type="component" value="Unassembled WGS sequence"/>
</dbReference>
<protein>
    <submittedName>
        <fullName evidence="2">O-antigen polymerase</fullName>
    </submittedName>
</protein>
<gene>
    <name evidence="2" type="ORF">RI536_12935</name>
</gene>
<evidence type="ECO:0000313" key="2">
    <source>
        <dbReference type="EMBL" id="MDT6990985.1"/>
    </source>
</evidence>
<keyword evidence="1" id="KW-0472">Membrane</keyword>
<evidence type="ECO:0000313" key="3">
    <source>
        <dbReference type="Proteomes" id="UP001267003"/>
    </source>
</evidence>
<accession>A0AAW8W049</accession>
<feature type="transmembrane region" description="Helical" evidence="1">
    <location>
        <begin position="325"/>
        <end position="348"/>
    </location>
</feature>
<dbReference type="AlphaFoldDB" id="A0AAW8W049"/>
<evidence type="ECO:0000256" key="1">
    <source>
        <dbReference type="SAM" id="Phobius"/>
    </source>
</evidence>
<proteinExistence type="predicted"/>
<feature type="transmembrane region" description="Helical" evidence="1">
    <location>
        <begin position="134"/>
        <end position="153"/>
    </location>
</feature>
<feature type="transmembrane region" description="Helical" evidence="1">
    <location>
        <begin position="159"/>
        <end position="175"/>
    </location>
</feature>
<feature type="transmembrane region" description="Helical" evidence="1">
    <location>
        <begin position="384"/>
        <end position="400"/>
    </location>
</feature>
<feature type="transmembrane region" description="Helical" evidence="1">
    <location>
        <begin position="360"/>
        <end position="378"/>
    </location>
</feature>
<reference evidence="2" key="1">
    <citation type="submission" date="2023-08" db="EMBL/GenBank/DDBJ databases">
        <authorList>
            <person name="Page C.A."/>
            <person name="Perez-Diaz I.M."/>
        </authorList>
    </citation>
    <scope>NUCLEOTIDE SEQUENCE</scope>
    <source>
        <strain evidence="2">7.8.46</strain>
    </source>
</reference>
<keyword evidence="1" id="KW-1133">Transmembrane helix</keyword>
<keyword evidence="1" id="KW-0812">Transmembrane</keyword>
<feature type="transmembrane region" description="Helical" evidence="1">
    <location>
        <begin position="201"/>
        <end position="223"/>
    </location>
</feature>
<dbReference type="NCBIfam" id="TIGR04370">
    <property type="entry name" value="glyco_rpt_poly"/>
    <property type="match status" value="1"/>
</dbReference>
<dbReference type="RefSeq" id="WP_158296997.1">
    <property type="nucleotide sequence ID" value="NZ_CP016491.1"/>
</dbReference>
<feature type="transmembrane region" description="Helical" evidence="1">
    <location>
        <begin position="57"/>
        <end position="80"/>
    </location>
</feature>
<comment type="caution">
    <text evidence="2">The sequence shown here is derived from an EMBL/GenBank/DDBJ whole genome shotgun (WGS) entry which is preliminary data.</text>
</comment>
<dbReference type="EMBL" id="JAVLAQ010000001">
    <property type="protein sequence ID" value="MDT6990985.1"/>
    <property type="molecule type" value="Genomic_DNA"/>
</dbReference>
<feature type="transmembrane region" description="Helical" evidence="1">
    <location>
        <begin position="26"/>
        <end position="45"/>
    </location>
</feature>
<name>A0AAW8W049_LACPE</name>
<feature type="transmembrane region" description="Helical" evidence="1">
    <location>
        <begin position="92"/>
        <end position="113"/>
    </location>
</feature>